<organism evidence="2 3">
    <name type="scientific">Mycetomoellerius zeteki</name>
    <dbReference type="NCBI Taxonomy" id="64791"/>
    <lineage>
        <taxon>Eukaryota</taxon>
        <taxon>Metazoa</taxon>
        <taxon>Ecdysozoa</taxon>
        <taxon>Arthropoda</taxon>
        <taxon>Hexapoda</taxon>
        <taxon>Insecta</taxon>
        <taxon>Pterygota</taxon>
        <taxon>Neoptera</taxon>
        <taxon>Endopterygota</taxon>
        <taxon>Hymenoptera</taxon>
        <taxon>Apocrita</taxon>
        <taxon>Aculeata</taxon>
        <taxon>Formicoidea</taxon>
        <taxon>Formicidae</taxon>
        <taxon>Myrmicinae</taxon>
        <taxon>Mycetomoellerius</taxon>
    </lineage>
</organism>
<dbReference type="Proteomes" id="UP000075809">
    <property type="component" value="Unassembled WGS sequence"/>
</dbReference>
<dbReference type="InterPro" id="IPR006578">
    <property type="entry name" value="MADF-dom"/>
</dbReference>
<dbReference type="EMBL" id="KQ983089">
    <property type="protein sequence ID" value="KYQ47578.1"/>
    <property type="molecule type" value="Genomic_DNA"/>
</dbReference>
<evidence type="ECO:0000259" key="1">
    <source>
        <dbReference type="Pfam" id="PF10545"/>
    </source>
</evidence>
<proteinExistence type="predicted"/>
<dbReference type="AlphaFoldDB" id="A0A151WIB5"/>
<feature type="non-terminal residue" evidence="2">
    <location>
        <position position="1"/>
    </location>
</feature>
<accession>A0A151WIB5</accession>
<sequence length="56" mass="6646">PKIDIWSNDVEQLLIDLVKARAIIWDVTYGSYCRNDLKEIQWEEISKEMDVPYSSK</sequence>
<protein>
    <recommendedName>
        <fullName evidence="1">MADF domain-containing protein</fullName>
    </recommendedName>
</protein>
<feature type="domain" description="MADF" evidence="1">
    <location>
        <begin position="14"/>
        <end position="51"/>
    </location>
</feature>
<name>A0A151WIB5_9HYME</name>
<keyword evidence="3" id="KW-1185">Reference proteome</keyword>
<reference evidence="2 3" key="1">
    <citation type="submission" date="2015-09" db="EMBL/GenBank/DDBJ databases">
        <title>Trachymyrmex zeteki WGS genome.</title>
        <authorList>
            <person name="Nygaard S."/>
            <person name="Hu H."/>
            <person name="Boomsma J."/>
            <person name="Zhang G."/>
        </authorList>
    </citation>
    <scope>NUCLEOTIDE SEQUENCE [LARGE SCALE GENOMIC DNA]</scope>
    <source>
        <strain evidence="2">Tzet28-1</strain>
        <tissue evidence="2">Whole body</tissue>
    </source>
</reference>
<evidence type="ECO:0000313" key="3">
    <source>
        <dbReference type="Proteomes" id="UP000075809"/>
    </source>
</evidence>
<dbReference type="Pfam" id="PF10545">
    <property type="entry name" value="MADF_DNA_bdg"/>
    <property type="match status" value="1"/>
</dbReference>
<evidence type="ECO:0000313" key="2">
    <source>
        <dbReference type="EMBL" id="KYQ47578.1"/>
    </source>
</evidence>
<gene>
    <name evidence="2" type="ORF">ALC60_13333</name>
</gene>